<proteinExistence type="predicted"/>
<name>A0ABY5LPF8_9CYAN</name>
<keyword evidence="2" id="KW-1185">Reference proteome</keyword>
<reference evidence="1" key="1">
    <citation type="submission" date="2022-06" db="EMBL/GenBank/DDBJ databases">
        <title>Nostosin G and Spiroidesin B from the Cyanobacterium Dolichospermum sp. NIES-1697.</title>
        <authorList>
            <person name="Phan C.-S."/>
            <person name="Mehjabin J.J."/>
            <person name="Anas A.R.J."/>
            <person name="Hayasaka M."/>
            <person name="Onoki R."/>
            <person name="Wang J."/>
            <person name="Umezawa T."/>
            <person name="Washio K."/>
            <person name="Morikawa M."/>
            <person name="Okino T."/>
        </authorList>
    </citation>
    <scope>NUCLEOTIDE SEQUENCE</scope>
    <source>
        <strain evidence="1">NIES-1697</strain>
    </source>
</reference>
<organism evidence="1 2">
    <name type="scientific">Dolichospermum heterosporum TAC447</name>
    <dbReference type="NCBI Taxonomy" id="747523"/>
    <lineage>
        <taxon>Bacteria</taxon>
        <taxon>Bacillati</taxon>
        <taxon>Cyanobacteriota</taxon>
        <taxon>Cyanophyceae</taxon>
        <taxon>Nostocales</taxon>
        <taxon>Aphanizomenonaceae</taxon>
        <taxon>Dolichospermum</taxon>
        <taxon>Dolichospermum heterosporum</taxon>
    </lineage>
</organism>
<accession>A0ABY5LPF8</accession>
<evidence type="ECO:0000313" key="2">
    <source>
        <dbReference type="Proteomes" id="UP001057561"/>
    </source>
</evidence>
<gene>
    <name evidence="1" type="ORF">NG743_17525</name>
</gene>
<sequence>MMYSSELKNLNELPKYLLMNLAKNLVNKGNTSLEEINEIINKSSPMIVHTDLISDDWQKQGLHILNKLLEFWQDSHNKNTLNKEVIICICVKYIRIEWTWNILAFFKQYRYQQINKKMRKHIQEFSSITKNYDSLSVIILSELKAVGRADVENWADCEHTKNFIGEDKIQQLKDKIGDMFDKWQKQKSSSKIPMRYLADNLLEILEHLH</sequence>
<protein>
    <submittedName>
        <fullName evidence="1">Uncharacterized protein</fullName>
    </submittedName>
</protein>
<dbReference type="RefSeq" id="WP_257120570.1">
    <property type="nucleotide sequence ID" value="NZ_CP099464.1"/>
</dbReference>
<dbReference type="Proteomes" id="UP001057561">
    <property type="component" value="Chromosome"/>
</dbReference>
<dbReference type="EMBL" id="CP099464">
    <property type="protein sequence ID" value="UUO13848.1"/>
    <property type="molecule type" value="Genomic_DNA"/>
</dbReference>
<evidence type="ECO:0000313" key="1">
    <source>
        <dbReference type="EMBL" id="UUO13848.1"/>
    </source>
</evidence>